<sequence>MQLLRIENFHLTDRNKAAGDAYFACDGQEYRAELIFYLQGYQCLSIRVGRHDPSLNTRDIEDYVERHSRELRQQVQPEVERVKKEREKMLNSLQ</sequence>
<reference evidence="3" key="1">
    <citation type="submission" date="2016-11" db="EMBL/GenBank/DDBJ databases">
        <authorList>
            <person name="Varghese N."/>
            <person name="Submissions S."/>
        </authorList>
    </citation>
    <scope>NUCLEOTIDE SEQUENCE [LARGE SCALE GENOMIC DNA]</scope>
    <source>
        <strain evidence="3">DSM 11003</strain>
    </source>
</reference>
<feature type="region of interest" description="Disordered" evidence="1">
    <location>
        <begin position="75"/>
        <end position="94"/>
    </location>
</feature>
<dbReference type="EMBL" id="FQWY01000047">
    <property type="protein sequence ID" value="SHH24293.1"/>
    <property type="molecule type" value="Genomic_DNA"/>
</dbReference>
<keyword evidence="3" id="KW-1185">Reference proteome</keyword>
<evidence type="ECO:0000256" key="1">
    <source>
        <dbReference type="SAM" id="MobiDB-lite"/>
    </source>
</evidence>
<gene>
    <name evidence="2" type="ORF">SAMN02745221_02005</name>
</gene>
<evidence type="ECO:0000313" key="3">
    <source>
        <dbReference type="Proteomes" id="UP000242329"/>
    </source>
</evidence>
<dbReference type="Proteomes" id="UP000242329">
    <property type="component" value="Unassembled WGS sequence"/>
</dbReference>
<dbReference type="STRING" id="1123382.SAMN02745221_02005"/>
<protein>
    <submittedName>
        <fullName evidence="2">Uncharacterized protein</fullName>
    </submittedName>
</protein>
<dbReference type="OrthoDB" id="2082646at2"/>
<dbReference type="AlphaFoldDB" id="A0A1M5RES6"/>
<evidence type="ECO:0000313" key="2">
    <source>
        <dbReference type="EMBL" id="SHH24293.1"/>
    </source>
</evidence>
<name>A0A1M5RES6_9FIRM</name>
<accession>A0A1M5RES6</accession>
<proteinExistence type="predicted"/>
<organism evidence="2 3">
    <name type="scientific">Thermosyntropha lipolytica DSM 11003</name>
    <dbReference type="NCBI Taxonomy" id="1123382"/>
    <lineage>
        <taxon>Bacteria</taxon>
        <taxon>Bacillati</taxon>
        <taxon>Bacillota</taxon>
        <taxon>Clostridia</taxon>
        <taxon>Eubacteriales</taxon>
        <taxon>Syntrophomonadaceae</taxon>
        <taxon>Thermosyntropha</taxon>
    </lineage>
</organism>
<dbReference type="RefSeq" id="WP_073093352.1">
    <property type="nucleotide sequence ID" value="NZ_FQWY01000047.1"/>
</dbReference>